<dbReference type="Pfam" id="PF14027">
    <property type="entry name" value="Questin_oxidase"/>
    <property type="match status" value="1"/>
</dbReference>
<accession>A0A2T3AJN4</accession>
<dbReference type="AlphaFoldDB" id="A0A2T3AJN4"/>
<name>A0A2T3AJN4_9PEZI</name>
<dbReference type="InParanoid" id="A0A2T3AJN4"/>
<reference evidence="2 3" key="1">
    <citation type="journal article" date="2018" name="Mycol. Prog.">
        <title>Coniella lustricola, a new species from submerged detritus.</title>
        <authorList>
            <person name="Raudabaugh D.B."/>
            <person name="Iturriaga T."/>
            <person name="Carver A."/>
            <person name="Mondo S."/>
            <person name="Pangilinan J."/>
            <person name="Lipzen A."/>
            <person name="He G."/>
            <person name="Amirebrahimi M."/>
            <person name="Grigoriev I.V."/>
            <person name="Miller A.N."/>
        </authorList>
    </citation>
    <scope>NUCLEOTIDE SEQUENCE [LARGE SCALE GENOMIC DNA]</scope>
    <source>
        <strain evidence="2 3">B22-T-1</strain>
    </source>
</reference>
<protein>
    <submittedName>
        <fullName evidence="2">HypA protein</fullName>
    </submittedName>
</protein>
<dbReference type="InterPro" id="IPR025337">
    <property type="entry name" value="Questin_oxidase-like"/>
</dbReference>
<dbReference type="PANTHER" id="PTHR35870:SF1">
    <property type="entry name" value="PROTEIN, PUTATIVE (AFU_ORTHOLOGUE AFUA_5G03330)-RELATED"/>
    <property type="match status" value="1"/>
</dbReference>
<gene>
    <name evidence="2" type="ORF">BD289DRAFT_7572</name>
</gene>
<evidence type="ECO:0000313" key="2">
    <source>
        <dbReference type="EMBL" id="PSS00788.1"/>
    </source>
</evidence>
<keyword evidence="1" id="KW-0560">Oxidoreductase</keyword>
<dbReference type="PANTHER" id="PTHR35870">
    <property type="entry name" value="PROTEIN, PUTATIVE (AFU_ORTHOLOGUE AFUA_5G03330)-RELATED"/>
    <property type="match status" value="1"/>
</dbReference>
<dbReference type="STRING" id="2025994.A0A2T3AJN4"/>
<dbReference type="GO" id="GO:0016491">
    <property type="term" value="F:oxidoreductase activity"/>
    <property type="evidence" value="ECO:0007669"/>
    <property type="project" value="UniProtKB-KW"/>
</dbReference>
<sequence length="506" mass="57503">MKRVLKTNNLGLIKSTCSKQGFEPKHTTALLNTRRSITMATTRKIYIDANNTGLWKVKQTDESAKKASELLQHDLETHHVYFNEKGFHNHLVHHVLSLYGTGAPSSVLQAGYDNNASYQRARQPLHNDVVTNLIQDWSHAKAYLGKGEHYPDFLAFFQREIDAKGWEGVLSEYVFAGTEAADDMLVRLYAGFLHPLIQLLYGMEWKQPAIVAEALAQTCVHEPNFKEVLLESEEKASKTYGRTTSGHGPAGADGMPRIMKLIDEVRNDEKLRGAARMDDDNKIRDGVLARAPEEMLRVISKVKIRPEELDERTAEMFDASLYVAAAASFRFENKFNFFLMHHVNSSPIFLTFNAQPWIPVETKVRLLEWKIRYDLIQYAARGAPVLDMNEIKSYKPKDSKNTSVAGKSKPFKRPCQDLERLLGCLDVLTRLYHFEADDGHAIKLARAAVIQEALSKEYEDRDWLLLKGDDVWTKIHHMIVDSVEAPGEAWSRTVASDDTWTKTQIS</sequence>
<proteinExistence type="predicted"/>
<evidence type="ECO:0000256" key="1">
    <source>
        <dbReference type="ARBA" id="ARBA00023002"/>
    </source>
</evidence>
<dbReference type="Proteomes" id="UP000241462">
    <property type="component" value="Unassembled WGS sequence"/>
</dbReference>
<organism evidence="2 3">
    <name type="scientific">Coniella lustricola</name>
    <dbReference type="NCBI Taxonomy" id="2025994"/>
    <lineage>
        <taxon>Eukaryota</taxon>
        <taxon>Fungi</taxon>
        <taxon>Dikarya</taxon>
        <taxon>Ascomycota</taxon>
        <taxon>Pezizomycotina</taxon>
        <taxon>Sordariomycetes</taxon>
        <taxon>Sordariomycetidae</taxon>
        <taxon>Diaporthales</taxon>
        <taxon>Schizoparmaceae</taxon>
        <taxon>Coniella</taxon>
    </lineage>
</organism>
<keyword evidence="3" id="KW-1185">Reference proteome</keyword>
<dbReference type="OrthoDB" id="10004862at2759"/>
<evidence type="ECO:0000313" key="3">
    <source>
        <dbReference type="Proteomes" id="UP000241462"/>
    </source>
</evidence>
<dbReference type="EMBL" id="KZ678381">
    <property type="protein sequence ID" value="PSS00788.1"/>
    <property type="molecule type" value="Genomic_DNA"/>
</dbReference>